<evidence type="ECO:0000313" key="2">
    <source>
        <dbReference type="EMBL" id="CAK0796174.1"/>
    </source>
</evidence>
<gene>
    <name evidence="2" type="ORF">PCOR1329_LOCUS5614</name>
</gene>
<evidence type="ECO:0000313" key="3">
    <source>
        <dbReference type="Proteomes" id="UP001189429"/>
    </source>
</evidence>
<accession>A0ABN9PSN0</accession>
<dbReference type="EMBL" id="CAUYUJ010001482">
    <property type="protein sequence ID" value="CAK0796174.1"/>
    <property type="molecule type" value="Genomic_DNA"/>
</dbReference>
<organism evidence="2 3">
    <name type="scientific">Prorocentrum cordatum</name>
    <dbReference type="NCBI Taxonomy" id="2364126"/>
    <lineage>
        <taxon>Eukaryota</taxon>
        <taxon>Sar</taxon>
        <taxon>Alveolata</taxon>
        <taxon>Dinophyceae</taxon>
        <taxon>Prorocentrales</taxon>
        <taxon>Prorocentraceae</taxon>
        <taxon>Prorocentrum</taxon>
    </lineage>
</organism>
<sequence length="93" mass="9766">GRSSAAASEAPAGLRVAARRGPRAARRRRVVELRQHAWAEIGEEDFMLLSATPQGQGLVQDWVAQLEAAAEEDEERLGCCGGEAGGEPGLPSA</sequence>
<dbReference type="Proteomes" id="UP001189429">
    <property type="component" value="Unassembled WGS sequence"/>
</dbReference>
<feature type="region of interest" description="Disordered" evidence="1">
    <location>
        <begin position="1"/>
        <end position="23"/>
    </location>
</feature>
<protein>
    <submittedName>
        <fullName evidence="2">Uncharacterized protein</fullName>
    </submittedName>
</protein>
<proteinExistence type="predicted"/>
<feature type="non-terminal residue" evidence="2">
    <location>
        <position position="1"/>
    </location>
</feature>
<reference evidence="2" key="1">
    <citation type="submission" date="2023-10" db="EMBL/GenBank/DDBJ databases">
        <authorList>
            <person name="Chen Y."/>
            <person name="Shah S."/>
            <person name="Dougan E. K."/>
            <person name="Thang M."/>
            <person name="Chan C."/>
        </authorList>
    </citation>
    <scope>NUCLEOTIDE SEQUENCE [LARGE SCALE GENOMIC DNA]</scope>
</reference>
<evidence type="ECO:0000256" key="1">
    <source>
        <dbReference type="SAM" id="MobiDB-lite"/>
    </source>
</evidence>
<keyword evidence="3" id="KW-1185">Reference proteome</keyword>
<comment type="caution">
    <text evidence="2">The sequence shown here is derived from an EMBL/GenBank/DDBJ whole genome shotgun (WGS) entry which is preliminary data.</text>
</comment>
<name>A0ABN9PSN0_9DINO</name>